<dbReference type="GO" id="GO:0031267">
    <property type="term" value="F:small GTPase binding"/>
    <property type="evidence" value="ECO:0007669"/>
    <property type="project" value="TreeGrafter"/>
</dbReference>
<dbReference type="PANTHER" id="PTHR15688:SF1">
    <property type="entry name" value="KINETOCHORE-ASSOCIATED PROTEIN 1"/>
    <property type="match status" value="1"/>
</dbReference>
<dbReference type="OrthoDB" id="343783at2759"/>
<evidence type="ECO:0000313" key="3">
    <source>
        <dbReference type="EMBL" id="KAJ8049105.1"/>
    </source>
</evidence>
<dbReference type="InterPro" id="IPR055402">
    <property type="entry name" value="KNTC1_N"/>
</dbReference>
<dbReference type="GO" id="GO:1903394">
    <property type="term" value="P:protein localization to kinetochore involved in kinetochore assembly"/>
    <property type="evidence" value="ECO:0007669"/>
    <property type="project" value="TreeGrafter"/>
</dbReference>
<gene>
    <name evidence="3" type="ORF">HOLleu_01696</name>
</gene>
<name>A0A9Q1CQA0_HOLLE</name>
<evidence type="ECO:0000259" key="2">
    <source>
        <dbReference type="Pfam" id="PF24520"/>
    </source>
</evidence>
<dbReference type="Pfam" id="PF24506">
    <property type="entry name" value="KNTC1_N"/>
    <property type="match status" value="1"/>
</dbReference>
<feature type="domain" description="KNTC1 N-terminal" evidence="1">
    <location>
        <begin position="17"/>
        <end position="384"/>
    </location>
</feature>
<dbReference type="Pfam" id="PF24520">
    <property type="entry name" value="ARM_KNTC1_1st"/>
    <property type="match status" value="1"/>
</dbReference>
<reference evidence="3" key="1">
    <citation type="submission" date="2021-10" db="EMBL/GenBank/DDBJ databases">
        <title>Tropical sea cucumber genome reveals ecological adaptation and Cuvierian tubules defense mechanism.</title>
        <authorList>
            <person name="Chen T."/>
        </authorList>
    </citation>
    <scope>NUCLEOTIDE SEQUENCE</scope>
    <source>
        <strain evidence="3">Nanhai2018</strain>
        <tissue evidence="3">Muscle</tissue>
    </source>
</reference>
<evidence type="ECO:0000313" key="4">
    <source>
        <dbReference type="Proteomes" id="UP001152320"/>
    </source>
</evidence>
<dbReference type="GO" id="GO:1990423">
    <property type="term" value="C:RZZ complex"/>
    <property type="evidence" value="ECO:0007669"/>
    <property type="project" value="TreeGrafter"/>
</dbReference>
<dbReference type="GO" id="GO:0000070">
    <property type="term" value="P:mitotic sister chromatid segregation"/>
    <property type="evidence" value="ECO:0007669"/>
    <property type="project" value="TreeGrafter"/>
</dbReference>
<dbReference type="InterPro" id="IPR055403">
    <property type="entry name" value="ARM_KNTC1_1st"/>
</dbReference>
<dbReference type="GO" id="GO:0007094">
    <property type="term" value="P:mitotic spindle assembly checkpoint signaling"/>
    <property type="evidence" value="ECO:0007669"/>
    <property type="project" value="TreeGrafter"/>
</dbReference>
<dbReference type="GO" id="GO:0005737">
    <property type="term" value="C:cytoplasm"/>
    <property type="evidence" value="ECO:0007669"/>
    <property type="project" value="TreeGrafter"/>
</dbReference>
<comment type="caution">
    <text evidence="3">The sequence shown here is derived from an EMBL/GenBank/DDBJ whole genome shotgun (WGS) entry which is preliminary data.</text>
</comment>
<proteinExistence type="predicted"/>
<dbReference type="InterPro" id="IPR036322">
    <property type="entry name" value="WD40_repeat_dom_sf"/>
</dbReference>
<dbReference type="Proteomes" id="UP001152320">
    <property type="component" value="Chromosome 1"/>
</dbReference>
<evidence type="ECO:0000259" key="1">
    <source>
        <dbReference type="Pfam" id="PF24506"/>
    </source>
</evidence>
<dbReference type="EMBL" id="JAIZAY010000001">
    <property type="protein sequence ID" value="KAJ8049105.1"/>
    <property type="molecule type" value="Genomic_DNA"/>
</dbReference>
<protein>
    <submittedName>
        <fullName evidence="3">Kinetochore-associated protein 1</fullName>
    </submittedName>
</protein>
<accession>A0A9Q1CQA0</accession>
<keyword evidence="4" id="KW-1185">Reference proteome</keyword>
<dbReference type="SUPFAM" id="SSF50978">
    <property type="entry name" value="WD40 repeat-like"/>
    <property type="match status" value="1"/>
</dbReference>
<dbReference type="PANTHER" id="PTHR15688">
    <property type="entry name" value="KINETOCHORE-ASSOCIATED PROTEIN 1"/>
    <property type="match status" value="1"/>
</dbReference>
<dbReference type="InterPro" id="IPR052802">
    <property type="entry name" value="KNTC1"/>
</dbReference>
<dbReference type="AlphaFoldDB" id="A0A9Q1CQA0"/>
<sequence length="583" mass="65588">MSWSEVELDFGGDETCNFGPRIESGSPLYQVNTLATISHSGQVKKLPKVCSSLSSKGLCIAADQQVSAFDENCQKLVVILSFETFVDVIKWSDDSTFLIIAERSGTVHFAHSGMGKILYSQTLLENVDLDQECFVGAELCKDPLTDVWNFLVLTKETLFRFPKISFNKINKAIKTGNMQAVQEMMVYSAVDVSSQHEITHSLTCYTQMDGAYAITTGTGDKRLTVWRLEAENTELYQCIPSLKEQGEGFQKCIVYDDYIFAVDEKNVLSAFDKRSLIQVAHWSEMEIKDLILINYNPVISSNNTKVDDVLMQAVAITASEGECFLKVFSLPGMLCVYSLAISHHSYIAKMPPSYETIYLVEGTGKDEDDTSGIVSTLRVRCLTEALPETRFHRLLHKGKFSEAEQFANLFGLDLQLVHKTRANHLMKNMTMEYDDDSEAKGMTGQIKELTDCLDQVTDERFIGTICSDVGLPTLTANQILLDYAHNRLSESHNSDTADLRTELLEIMKRLKTFELVYGEKKFSLDKWNHFLQPNVAQELIQILKANLLSPAMALCLRHKVRGCTYVTDDVVIDDIDYVLNVKP</sequence>
<organism evidence="3 4">
    <name type="scientific">Holothuria leucospilota</name>
    <name type="common">Black long sea cucumber</name>
    <name type="synonym">Mertensiothuria leucospilota</name>
    <dbReference type="NCBI Taxonomy" id="206669"/>
    <lineage>
        <taxon>Eukaryota</taxon>
        <taxon>Metazoa</taxon>
        <taxon>Echinodermata</taxon>
        <taxon>Eleutherozoa</taxon>
        <taxon>Echinozoa</taxon>
        <taxon>Holothuroidea</taxon>
        <taxon>Aspidochirotacea</taxon>
        <taxon>Aspidochirotida</taxon>
        <taxon>Holothuriidae</taxon>
        <taxon>Holothuria</taxon>
    </lineage>
</organism>
<feature type="domain" description="KNTC1 first ARM-repeats" evidence="2">
    <location>
        <begin position="393"/>
        <end position="561"/>
    </location>
</feature>
<dbReference type="GO" id="GO:0005828">
    <property type="term" value="C:kinetochore microtubule"/>
    <property type="evidence" value="ECO:0007669"/>
    <property type="project" value="TreeGrafter"/>
</dbReference>